<name>F7PM53_9EURY</name>
<dbReference type="Proteomes" id="UP000003861">
    <property type="component" value="Unassembled WGS sequence"/>
</dbReference>
<dbReference type="GeneID" id="23799054"/>
<dbReference type="AlphaFoldDB" id="F7PM53"/>
<dbReference type="HOGENOM" id="CLU_1168558_0_0_2"/>
<sequence length="237" mass="26707">MVVPGVYADGDIETDLLVDAHREALRETSFVWTETENRTGRVANVTDSTTSYRTVRFANATRYYFDTNGRTDRYQGRRVYYPVYNEYADGEDVYVRALSTSWADYRYDRVTANGIRSRFVRSVTNSVKRYLPVGSVSIEQIESAAGSRYRLTSTVPSETLAPFVEDYRVSAVVTQRGLVRNLTATYTTERSTATDTITFTHRYSSTVSDVENVAVSPPAWLPAAQRHLANGTRLSSP</sequence>
<evidence type="ECO:0000313" key="4">
    <source>
        <dbReference type="Proteomes" id="UP000015381"/>
    </source>
</evidence>
<gene>
    <name evidence="2" type="ORF">HLRTI_001543</name>
    <name evidence="1" type="ORF">HTIA_2399</name>
</gene>
<dbReference type="Proteomes" id="UP000015381">
    <property type="component" value="Chromosome I"/>
</dbReference>
<dbReference type="RefSeq" id="WP_008527169.1">
    <property type="nucleotide sequence ID" value="NC_021921.1"/>
</dbReference>
<evidence type="ECO:0000313" key="1">
    <source>
        <dbReference type="EMBL" id="CCQ34507.1"/>
    </source>
</evidence>
<proteinExistence type="predicted"/>
<evidence type="ECO:0000313" key="3">
    <source>
        <dbReference type="Proteomes" id="UP000003861"/>
    </source>
</evidence>
<accession>F7PM53</accession>
<dbReference type="EMBL" id="AFNT02000016">
    <property type="protein sequence ID" value="ERJ06338.1"/>
    <property type="molecule type" value="Genomic_DNA"/>
</dbReference>
<dbReference type="eggNOG" id="arCOG02830">
    <property type="taxonomic scope" value="Archaea"/>
</dbReference>
<dbReference type="OrthoDB" id="242565at2157"/>
<protein>
    <submittedName>
        <fullName evidence="2">Uncharacterized protein</fullName>
    </submittedName>
</protein>
<keyword evidence="4" id="KW-1185">Reference proteome</keyword>
<dbReference type="EMBL" id="HF571520">
    <property type="protein sequence ID" value="CCQ34507.1"/>
    <property type="molecule type" value="Genomic_DNA"/>
</dbReference>
<evidence type="ECO:0000313" key="2">
    <source>
        <dbReference type="EMBL" id="ERJ06338.1"/>
    </source>
</evidence>
<reference evidence="2 3" key="1">
    <citation type="journal article" date="2011" name="J. Bacteriol.">
        <title>Genome sequence of Halorhabdus tiamatea, the first archaeon isolated from a deep-sea anoxic brine lake.</title>
        <authorList>
            <person name="Antunes A."/>
            <person name="Alam I."/>
            <person name="Bajic V.B."/>
            <person name="Stingl U."/>
        </authorList>
    </citation>
    <scope>NUCLEOTIDE SEQUENCE [LARGE SCALE GENOMIC DNA]</scope>
    <source>
        <strain evidence="2 3">SARL4B</strain>
    </source>
</reference>
<reference evidence="1 4" key="3">
    <citation type="journal article" date="2014" name="Environ. Microbiol.">
        <title>Halorhabdus tiamatea: proteogenomics and glycosidase activity measurements identify the first cultivated euryarchaeon from a deep-sea anoxic brine lake as potential polysaccharide degrader.</title>
        <authorList>
            <person name="Werner J."/>
            <person name="Ferrer M."/>
            <person name="Michel G."/>
            <person name="Mann A.J."/>
            <person name="Huang S."/>
            <person name="Juarez S."/>
            <person name="Ciordia S."/>
            <person name="Albar J.P."/>
            <person name="Alcaide M."/>
            <person name="La Cono V."/>
            <person name="Yakimov M.M."/>
            <person name="Antunes A."/>
            <person name="Taborda M."/>
            <person name="Da Costa M.S."/>
            <person name="Amann R.I."/>
            <person name="Gloeckner F.O."/>
            <person name="Golyshina O.V."/>
            <person name="Golyshin P.N."/>
            <person name="Teeling H."/>
        </authorList>
    </citation>
    <scope>NUCLEOTIDE SEQUENCE [LARGE SCALE GENOMIC DNA]</scope>
    <source>
        <strain evidence="4">SARL4B</strain>
        <strain evidence="1">Type strain: SARL4B</strain>
    </source>
</reference>
<dbReference type="STRING" id="1033806.HTIA_2399"/>
<reference evidence="2 3" key="2">
    <citation type="journal article" date="2013" name="PLoS ONE">
        <title>INDIGO - INtegrated Data Warehouse of MIcrobial GenOmes with Examples from the Red Sea Extremophiles.</title>
        <authorList>
            <person name="Alam I."/>
            <person name="Antunes A."/>
            <person name="Kamau A.A."/>
            <person name="Ba Alawi W."/>
            <person name="Kalkatawi M."/>
            <person name="Stingl U."/>
            <person name="Bajic V.B."/>
        </authorList>
    </citation>
    <scope>NUCLEOTIDE SEQUENCE [LARGE SCALE GENOMIC DNA]</scope>
    <source>
        <strain evidence="2 3">SARL4B</strain>
    </source>
</reference>
<organism evidence="2 3">
    <name type="scientific">Halorhabdus tiamatea SARL4B</name>
    <dbReference type="NCBI Taxonomy" id="1033806"/>
    <lineage>
        <taxon>Archaea</taxon>
        <taxon>Methanobacteriati</taxon>
        <taxon>Methanobacteriota</taxon>
        <taxon>Stenosarchaea group</taxon>
        <taxon>Halobacteria</taxon>
        <taxon>Halobacteriales</taxon>
        <taxon>Haloarculaceae</taxon>
        <taxon>Halorhabdus</taxon>
    </lineage>
</organism>
<dbReference type="KEGG" id="hti:HTIA_2399"/>